<evidence type="ECO:0000256" key="3">
    <source>
        <dbReference type="ARBA" id="ARBA00022553"/>
    </source>
</evidence>
<dbReference type="SUPFAM" id="SSF55785">
    <property type="entry name" value="PYP-like sensor domain (PAS domain)"/>
    <property type="match status" value="5"/>
</dbReference>
<feature type="domain" description="PAC" evidence="10">
    <location>
        <begin position="517"/>
        <end position="569"/>
    </location>
</feature>
<dbReference type="Pfam" id="PF01590">
    <property type="entry name" value="GAF"/>
    <property type="match status" value="1"/>
</dbReference>
<dbReference type="GO" id="GO:0009927">
    <property type="term" value="F:histidine phosphotransfer kinase activity"/>
    <property type="evidence" value="ECO:0007669"/>
    <property type="project" value="TreeGrafter"/>
</dbReference>
<evidence type="ECO:0000313" key="12">
    <source>
        <dbReference type="Proteomes" id="UP000306196"/>
    </source>
</evidence>
<dbReference type="SMART" id="SM00388">
    <property type="entry name" value="HisKA"/>
    <property type="match status" value="1"/>
</dbReference>
<dbReference type="InterPro" id="IPR036097">
    <property type="entry name" value="HisK_dim/P_sf"/>
</dbReference>
<keyword evidence="3 6" id="KW-0597">Phosphoprotein</keyword>
<dbReference type="PROSITE" id="PS50109">
    <property type="entry name" value="HIS_KIN"/>
    <property type="match status" value="1"/>
</dbReference>
<dbReference type="Proteomes" id="UP000306196">
    <property type="component" value="Unassembled WGS sequence"/>
</dbReference>
<dbReference type="PROSITE" id="PS50110">
    <property type="entry name" value="RESPONSE_REGULATORY"/>
    <property type="match status" value="1"/>
</dbReference>
<evidence type="ECO:0000256" key="1">
    <source>
        <dbReference type="ARBA" id="ARBA00000085"/>
    </source>
</evidence>
<feature type="domain" description="Response regulatory" evidence="8">
    <location>
        <begin position="1086"/>
        <end position="1199"/>
    </location>
</feature>
<dbReference type="CDD" id="cd16922">
    <property type="entry name" value="HATPase_EvgS-ArcB-TorS-like"/>
    <property type="match status" value="1"/>
</dbReference>
<dbReference type="PANTHER" id="PTHR43047">
    <property type="entry name" value="TWO-COMPONENT HISTIDINE PROTEIN KINASE"/>
    <property type="match status" value="1"/>
</dbReference>
<dbReference type="SMART" id="SM00448">
    <property type="entry name" value="REC"/>
    <property type="match status" value="1"/>
</dbReference>
<dbReference type="InterPro" id="IPR029016">
    <property type="entry name" value="GAF-like_dom_sf"/>
</dbReference>
<dbReference type="SUPFAM" id="SSF55781">
    <property type="entry name" value="GAF domain-like"/>
    <property type="match status" value="1"/>
</dbReference>
<evidence type="ECO:0000313" key="11">
    <source>
        <dbReference type="EMBL" id="TLD71214.1"/>
    </source>
</evidence>
<dbReference type="GO" id="GO:0000155">
    <property type="term" value="F:phosphorelay sensor kinase activity"/>
    <property type="evidence" value="ECO:0007669"/>
    <property type="project" value="InterPro"/>
</dbReference>
<protein>
    <recommendedName>
        <fullName evidence="2">histidine kinase</fullName>
        <ecNumber evidence="2">2.7.13.3</ecNumber>
    </recommendedName>
</protein>
<evidence type="ECO:0000256" key="2">
    <source>
        <dbReference type="ARBA" id="ARBA00012438"/>
    </source>
</evidence>
<dbReference type="Pfam" id="PF08448">
    <property type="entry name" value="PAS_4"/>
    <property type="match status" value="2"/>
</dbReference>
<feature type="domain" description="PAC" evidence="10">
    <location>
        <begin position="773"/>
        <end position="826"/>
    </location>
</feature>
<accession>A0A5R8KFX7</accession>
<name>A0A5R8KFX7_9BACT</name>
<dbReference type="Gene3D" id="3.30.450.20">
    <property type="entry name" value="PAS domain"/>
    <property type="match status" value="5"/>
</dbReference>
<dbReference type="NCBIfam" id="TIGR00229">
    <property type="entry name" value="sensory_box"/>
    <property type="match status" value="3"/>
</dbReference>
<proteinExistence type="predicted"/>
<feature type="domain" description="PAS" evidence="9">
    <location>
        <begin position="700"/>
        <end position="770"/>
    </location>
</feature>
<dbReference type="Gene3D" id="3.30.565.10">
    <property type="entry name" value="Histidine kinase-like ATPase, C-terminal domain"/>
    <property type="match status" value="1"/>
</dbReference>
<dbReference type="OrthoDB" id="9772100at2"/>
<dbReference type="EMBL" id="VAUV01000006">
    <property type="protein sequence ID" value="TLD71214.1"/>
    <property type="molecule type" value="Genomic_DNA"/>
</dbReference>
<evidence type="ECO:0000259" key="9">
    <source>
        <dbReference type="PROSITE" id="PS50112"/>
    </source>
</evidence>
<dbReference type="InterPro" id="IPR001789">
    <property type="entry name" value="Sig_transdc_resp-reg_receiver"/>
</dbReference>
<dbReference type="InterPro" id="IPR001610">
    <property type="entry name" value="PAC"/>
</dbReference>
<dbReference type="Gene3D" id="1.10.287.130">
    <property type="match status" value="1"/>
</dbReference>
<dbReference type="CDD" id="cd00130">
    <property type="entry name" value="PAS"/>
    <property type="match status" value="3"/>
</dbReference>
<dbReference type="PRINTS" id="PR00344">
    <property type="entry name" value="BCTRLSENSOR"/>
</dbReference>
<dbReference type="InterPro" id="IPR003594">
    <property type="entry name" value="HATPase_dom"/>
</dbReference>
<reference evidence="11 12" key="1">
    <citation type="submission" date="2019-05" db="EMBL/GenBank/DDBJ databases">
        <title>Verrucobacter flavum gen. nov., sp. nov. a new member of the family Verrucomicrobiaceae.</title>
        <authorList>
            <person name="Szuroczki S."/>
            <person name="Abbaszade G."/>
            <person name="Szabo A."/>
            <person name="Felfoldi T."/>
            <person name="Schumann P."/>
            <person name="Boka K."/>
            <person name="Keki Z."/>
            <person name="Toumi M."/>
            <person name="Toth E."/>
        </authorList>
    </citation>
    <scope>NUCLEOTIDE SEQUENCE [LARGE SCALE GENOMIC DNA]</scope>
    <source>
        <strain evidence="11 12">MG-N-17</strain>
    </source>
</reference>
<dbReference type="InterPro" id="IPR004358">
    <property type="entry name" value="Sig_transdc_His_kin-like_C"/>
</dbReference>
<dbReference type="InterPro" id="IPR035965">
    <property type="entry name" value="PAS-like_dom_sf"/>
</dbReference>
<dbReference type="InterPro" id="IPR011006">
    <property type="entry name" value="CheY-like_superfamily"/>
</dbReference>
<dbReference type="Pfam" id="PF08447">
    <property type="entry name" value="PAS_3"/>
    <property type="match status" value="1"/>
</dbReference>
<keyword evidence="12" id="KW-1185">Reference proteome</keyword>
<dbReference type="Pfam" id="PF02518">
    <property type="entry name" value="HATPase_c"/>
    <property type="match status" value="1"/>
</dbReference>
<dbReference type="SMART" id="SM00091">
    <property type="entry name" value="PAS"/>
    <property type="match status" value="5"/>
</dbReference>
<dbReference type="PROSITE" id="PS50113">
    <property type="entry name" value="PAC"/>
    <property type="match status" value="2"/>
</dbReference>
<dbReference type="Pfam" id="PF13188">
    <property type="entry name" value="PAS_8"/>
    <property type="match status" value="1"/>
</dbReference>
<sequence length="1211" mass="136203">MNSIDSTTEPSLSGEQHDLLFRLIENAPFGVYLVDADFRLRQVSAGAMKIFEQVRPLIGRDFNEVLRVVWAEPFATEAIKVFRNTLETGEAFETSGSTALRQDLGVMETYQWKIERVAMPDGRLGVACYFANITERQEAQQEAAFLSQLSQKLAMVTDPAEINAMATREVGEFLGLHRCYFFDVLPEGGALKIMPDWRRSGNDLAGVHRMDRLGTEEWREALYRGRIVIDDVRAHEWTRDFADNYEALDIRAYTVAPFLYEGRWVASVKACSDVPRVWKNGDVRLLENVVARVWPLIERARVEEELRVSEERFRTLFESIDEGFCVIEVLFDGEGRPVDYRFEQANPAFEEFTGLRGVLGRTALELVPDLEPFWVETYGRVAMSGMAVRFEQEAKPMNRWFEVHASRIGGSGSRRVAIVFNNITHRKQVETALGQLTRESDQQRRLYETVLSNTPDLVYVWGLDHRFTYANEALLKMWGRSRGDAIGKHCLELGYEPWHAEMHDREIDHVVATKHSVRGEVPFVHETDGLRDYDYILVPVLGDDGEVVAVAGTTRDVTERKRSEKAVQLRTAQFETLLNQAPLGVYLVDDALRVAQANPLSKTMFGDVPEVIGQELDGLLRRLWPTEMVDDVMGIFRRTLETGEAYASPERGERRLDTGEREFYAWRTDRITLPDGRHGVVCYFMDISAQVETRERIQESEERLRTLVSVIADVVWMADAEGAFADPQPAWEAFTGQSWEAHRGLGWFDAIHPEDRDEFALRWRQAREQGGVFESPGRLWHADSGEWRHFVARATPLRESDGSVREWVGACTDVSVQKRTEAELRVARDQAERVSRAKDHFLAVLSHELRTPLTPVLMAVAALEHDPGISVTVREDLAMMKRNIELETKLIDDLLDLSRITTGKLVLKVETVDLHQAVKHVCGICRPQARERGVILRFQEVVDEPMFVSTDAARLQQVLWNVVRNGIKFTPEGGTVEVTVSKLSASTDRYEVRVRDSGIGIPAKALPHIFDAFEQGGADVTRQFGGLGLGLAICESVMTLNGGSIRAESEGEGQGSTFIIEVPMAQAPTKGGGSVEVPEEDHGHARLLLVEDHADTLRMLSRMLKKAGYRVMAVSNVGSALAAVESNAFDLVVSDLGLPDGNGYELMRRIQAVKPLPGIAMSGFGMEEDMRRSREAGFSEHLVKPIDVGKLVAAIQRVSESGREGESRMEA</sequence>
<organism evidence="11 12">
    <name type="scientific">Phragmitibacter flavus</name>
    <dbReference type="NCBI Taxonomy" id="2576071"/>
    <lineage>
        <taxon>Bacteria</taxon>
        <taxon>Pseudomonadati</taxon>
        <taxon>Verrucomicrobiota</taxon>
        <taxon>Verrucomicrobiia</taxon>
        <taxon>Verrucomicrobiales</taxon>
        <taxon>Verrucomicrobiaceae</taxon>
        <taxon>Phragmitibacter</taxon>
    </lineage>
</organism>
<dbReference type="AlphaFoldDB" id="A0A5R8KFX7"/>
<dbReference type="InterPro" id="IPR005467">
    <property type="entry name" value="His_kinase_dom"/>
</dbReference>
<dbReference type="InterPro" id="IPR000014">
    <property type="entry name" value="PAS"/>
</dbReference>
<evidence type="ECO:0000256" key="5">
    <source>
        <dbReference type="ARBA" id="ARBA00022777"/>
    </source>
</evidence>
<dbReference type="GO" id="GO:0005886">
    <property type="term" value="C:plasma membrane"/>
    <property type="evidence" value="ECO:0007669"/>
    <property type="project" value="TreeGrafter"/>
</dbReference>
<dbReference type="InterPro" id="IPR013655">
    <property type="entry name" value="PAS_fold_3"/>
</dbReference>
<dbReference type="SMART" id="SM00065">
    <property type="entry name" value="GAF"/>
    <property type="match status" value="1"/>
</dbReference>
<dbReference type="InterPro" id="IPR036890">
    <property type="entry name" value="HATPase_C_sf"/>
</dbReference>
<dbReference type="InterPro" id="IPR000700">
    <property type="entry name" value="PAS-assoc_C"/>
</dbReference>
<dbReference type="SUPFAM" id="SSF55874">
    <property type="entry name" value="ATPase domain of HSP90 chaperone/DNA topoisomerase II/histidine kinase"/>
    <property type="match status" value="1"/>
</dbReference>
<evidence type="ECO:0000259" key="7">
    <source>
        <dbReference type="PROSITE" id="PS50109"/>
    </source>
</evidence>
<dbReference type="SMART" id="SM00387">
    <property type="entry name" value="HATPase_c"/>
    <property type="match status" value="1"/>
</dbReference>
<comment type="catalytic activity">
    <reaction evidence="1">
        <text>ATP + protein L-histidine = ADP + protein N-phospho-L-histidine.</text>
        <dbReference type="EC" id="2.7.13.3"/>
    </reaction>
</comment>
<gene>
    <name evidence="11" type="ORF">FEM03_09935</name>
</gene>
<evidence type="ECO:0000259" key="8">
    <source>
        <dbReference type="PROSITE" id="PS50110"/>
    </source>
</evidence>
<dbReference type="SUPFAM" id="SSF47384">
    <property type="entry name" value="Homodimeric domain of signal transducing histidine kinase"/>
    <property type="match status" value="1"/>
</dbReference>
<dbReference type="Pfam" id="PF00512">
    <property type="entry name" value="HisKA"/>
    <property type="match status" value="1"/>
</dbReference>
<dbReference type="PANTHER" id="PTHR43047:SF72">
    <property type="entry name" value="OSMOSENSING HISTIDINE PROTEIN KINASE SLN1"/>
    <property type="match status" value="1"/>
</dbReference>
<dbReference type="InterPro" id="IPR003661">
    <property type="entry name" value="HisK_dim/P_dom"/>
</dbReference>
<feature type="domain" description="Histidine kinase" evidence="7">
    <location>
        <begin position="844"/>
        <end position="1066"/>
    </location>
</feature>
<dbReference type="InterPro" id="IPR013656">
    <property type="entry name" value="PAS_4"/>
</dbReference>
<dbReference type="Gene3D" id="3.30.450.40">
    <property type="match status" value="1"/>
</dbReference>
<dbReference type="FunFam" id="3.30.450.20:FF:000099">
    <property type="entry name" value="Sensory box sensor histidine kinase"/>
    <property type="match status" value="1"/>
</dbReference>
<dbReference type="SMART" id="SM00086">
    <property type="entry name" value="PAC"/>
    <property type="match status" value="2"/>
</dbReference>
<dbReference type="InterPro" id="IPR003018">
    <property type="entry name" value="GAF"/>
</dbReference>
<keyword evidence="4" id="KW-0808">Transferase</keyword>
<dbReference type="FunFam" id="3.30.565.10:FF:000010">
    <property type="entry name" value="Sensor histidine kinase RcsC"/>
    <property type="match status" value="1"/>
</dbReference>
<evidence type="ECO:0000256" key="6">
    <source>
        <dbReference type="PROSITE-ProRule" id="PRU00169"/>
    </source>
</evidence>
<dbReference type="EC" id="2.7.13.3" evidence="2"/>
<dbReference type="RefSeq" id="WP_138086084.1">
    <property type="nucleotide sequence ID" value="NZ_VAUV01000006.1"/>
</dbReference>
<feature type="modified residue" description="4-aspartylphosphate" evidence="6">
    <location>
        <position position="1135"/>
    </location>
</feature>
<comment type="caution">
    <text evidence="11">The sequence shown here is derived from an EMBL/GenBank/DDBJ whole genome shotgun (WGS) entry which is preliminary data.</text>
</comment>
<dbReference type="PROSITE" id="PS50112">
    <property type="entry name" value="PAS"/>
    <property type="match status" value="2"/>
</dbReference>
<dbReference type="Gene3D" id="3.40.50.2300">
    <property type="match status" value="1"/>
</dbReference>
<evidence type="ECO:0000256" key="4">
    <source>
        <dbReference type="ARBA" id="ARBA00022679"/>
    </source>
</evidence>
<keyword evidence="5" id="KW-0418">Kinase</keyword>
<evidence type="ECO:0000259" key="10">
    <source>
        <dbReference type="PROSITE" id="PS50113"/>
    </source>
</evidence>
<dbReference type="SUPFAM" id="SSF52172">
    <property type="entry name" value="CheY-like"/>
    <property type="match status" value="1"/>
</dbReference>
<feature type="domain" description="PAS" evidence="9">
    <location>
        <begin position="443"/>
        <end position="514"/>
    </location>
</feature>
<dbReference type="CDD" id="cd00082">
    <property type="entry name" value="HisKA"/>
    <property type="match status" value="1"/>
</dbReference>
<dbReference type="Pfam" id="PF00072">
    <property type="entry name" value="Response_reg"/>
    <property type="match status" value="1"/>
</dbReference>